<dbReference type="EMBL" id="CP001686">
    <property type="protein sequence ID" value="ACV07285.1"/>
    <property type="molecule type" value="Genomic_DNA"/>
</dbReference>
<dbReference type="KEGG" id="kse:Ksed_23100"/>
<evidence type="ECO:0000313" key="2">
    <source>
        <dbReference type="EMBL" id="ACV07285.1"/>
    </source>
</evidence>
<sequence>MDTTWTTLLVTHTLAASIALPLGAYQLWRRPRGDAQHRLIGRVWAVLMLYVAASSFGITGLNGSSWSVLHALSGATIVSVVAGVWAIRRGNLRGHLGSMRGAWFGLLGAFVFAVAVPARHIPQLAVHDPAALTRSVVLVATAAGFVVLAGRFSGRRSEATARPTSR</sequence>
<dbReference type="AlphaFoldDB" id="C7NM36"/>
<keyword evidence="1" id="KW-0472">Membrane</keyword>
<name>C7NM36_KYTSD</name>
<feature type="transmembrane region" description="Helical" evidence="1">
    <location>
        <begin position="99"/>
        <end position="118"/>
    </location>
</feature>
<accession>C7NM36</accession>
<organism evidence="2 3">
    <name type="scientific">Kytococcus sedentarius (strain ATCC 14392 / DSM 20547 / JCM 11482 / CCUG 33030 / NBRC 15357 / NCTC 11040 / CCM 314 / 541)</name>
    <name type="common">Micrococcus sedentarius</name>
    <dbReference type="NCBI Taxonomy" id="478801"/>
    <lineage>
        <taxon>Bacteria</taxon>
        <taxon>Bacillati</taxon>
        <taxon>Actinomycetota</taxon>
        <taxon>Actinomycetes</taxon>
        <taxon>Micrococcales</taxon>
        <taxon>Kytococcaceae</taxon>
        <taxon>Kytococcus</taxon>
    </lineage>
</organism>
<feature type="transmembrane region" description="Helical" evidence="1">
    <location>
        <begin position="130"/>
        <end position="149"/>
    </location>
</feature>
<dbReference type="Proteomes" id="UP000006666">
    <property type="component" value="Chromosome"/>
</dbReference>
<keyword evidence="1" id="KW-0812">Transmembrane</keyword>
<dbReference type="Pfam" id="PF10067">
    <property type="entry name" value="DUF2306"/>
    <property type="match status" value="1"/>
</dbReference>
<gene>
    <name evidence="2" type="ordered locus">Ksed_23100</name>
</gene>
<reference evidence="2 3" key="1">
    <citation type="journal article" date="2009" name="Stand. Genomic Sci.">
        <title>Complete genome sequence of Kytococcus sedentarius type strain (541).</title>
        <authorList>
            <person name="Sims D."/>
            <person name="Brettin T."/>
            <person name="Detter J.C."/>
            <person name="Han C."/>
            <person name="Lapidus A."/>
            <person name="Copeland A."/>
            <person name="Glavina Del Rio T."/>
            <person name="Nolan M."/>
            <person name="Chen F."/>
            <person name="Lucas S."/>
            <person name="Tice H."/>
            <person name="Cheng J.F."/>
            <person name="Bruce D."/>
            <person name="Goodwin L."/>
            <person name="Pitluck S."/>
            <person name="Ovchinnikova G."/>
            <person name="Pati A."/>
            <person name="Ivanova N."/>
            <person name="Mavrommatis K."/>
            <person name="Chen A."/>
            <person name="Palaniappan K."/>
            <person name="D'haeseleer P."/>
            <person name="Chain P."/>
            <person name="Bristow J."/>
            <person name="Eisen J.A."/>
            <person name="Markowitz V."/>
            <person name="Hugenholtz P."/>
            <person name="Schneider S."/>
            <person name="Goker M."/>
            <person name="Pukall R."/>
            <person name="Kyrpides N.C."/>
            <person name="Klenk H.P."/>
        </authorList>
    </citation>
    <scope>NUCLEOTIDE SEQUENCE [LARGE SCALE GENOMIC DNA]</scope>
    <source>
        <strain evidence="3">ATCC 14392 / DSM 20547 / JCM 11482 / CCUG 33030 / NBRC 15357 / NCTC 11040 / CCM 314 / 541</strain>
    </source>
</reference>
<feature type="transmembrane region" description="Helical" evidence="1">
    <location>
        <begin position="67"/>
        <end position="87"/>
    </location>
</feature>
<dbReference type="RefSeq" id="WP_015780216.1">
    <property type="nucleotide sequence ID" value="NC_013169.1"/>
</dbReference>
<protein>
    <submittedName>
        <fullName evidence="2">Predicted membrane protein</fullName>
    </submittedName>
</protein>
<dbReference type="HOGENOM" id="CLU_124879_1_0_11"/>
<keyword evidence="1" id="KW-1133">Transmembrane helix</keyword>
<evidence type="ECO:0000256" key="1">
    <source>
        <dbReference type="SAM" id="Phobius"/>
    </source>
</evidence>
<evidence type="ECO:0000313" key="3">
    <source>
        <dbReference type="Proteomes" id="UP000006666"/>
    </source>
</evidence>
<dbReference type="InterPro" id="IPR018750">
    <property type="entry name" value="DUF2306_membrane"/>
</dbReference>
<proteinExistence type="predicted"/>
<feature type="transmembrane region" description="Helical" evidence="1">
    <location>
        <begin position="6"/>
        <end position="27"/>
    </location>
</feature>
<keyword evidence="3" id="KW-1185">Reference proteome</keyword>
<dbReference type="STRING" id="478801.Ksed_23100"/>
<feature type="transmembrane region" description="Helical" evidence="1">
    <location>
        <begin position="39"/>
        <end position="61"/>
    </location>
</feature>
<dbReference type="eggNOG" id="COG5395">
    <property type="taxonomic scope" value="Bacteria"/>
</dbReference>